<dbReference type="Proteomes" id="UP000215616">
    <property type="component" value="Unassembled WGS sequence"/>
</dbReference>
<feature type="non-terminal residue" evidence="1">
    <location>
        <position position="1"/>
    </location>
</feature>
<accession>A0A258D8V7</accession>
<dbReference type="InterPro" id="IPR027417">
    <property type="entry name" value="P-loop_NTPase"/>
</dbReference>
<name>A0A258D8V7_CAUVI</name>
<dbReference type="Gene3D" id="3.40.50.300">
    <property type="entry name" value="P-loop containing nucleotide triphosphate hydrolases"/>
    <property type="match status" value="1"/>
</dbReference>
<evidence type="ECO:0000313" key="1">
    <source>
        <dbReference type="EMBL" id="OYX04024.1"/>
    </source>
</evidence>
<keyword evidence="1" id="KW-0808">Transferase</keyword>
<dbReference type="SUPFAM" id="SSF52540">
    <property type="entry name" value="P-loop containing nucleoside triphosphate hydrolases"/>
    <property type="match status" value="1"/>
</dbReference>
<reference evidence="1 2" key="1">
    <citation type="submission" date="2017-03" db="EMBL/GenBank/DDBJ databases">
        <title>Lifting the veil on microbial sulfur biogeochemistry in mining wastewaters.</title>
        <authorList>
            <person name="Kantor R.S."/>
            <person name="Colenbrander Nelson T."/>
            <person name="Marshall S."/>
            <person name="Bennett D."/>
            <person name="Apte S."/>
            <person name="Camacho D."/>
            <person name="Thomas B.C."/>
            <person name="Warren L.A."/>
            <person name="Banfield J.F."/>
        </authorList>
    </citation>
    <scope>NUCLEOTIDE SEQUENCE [LARGE SCALE GENOMIC DNA]</scope>
    <source>
        <strain evidence="1">32-67-7</strain>
    </source>
</reference>
<keyword evidence="1" id="KW-0418">Kinase</keyword>
<sequence length="260" mass="28365">WSEAARSGQPLVVGVCGPQGSGKSTLALLLARLLNARGLRTANLSIDDLYLPRAARERLARDVHPLLRTRGVPGTHDPTLGLTVLDALARTGPTPLPRFDKAADDRAPQADWPIFEGPADVVLLEGWCVGARPQPSADLLSPINALEAAEDPDGVWRAFANDALAGPYHPLFARLDRLVLLTAPDFATVRAWRGEQEAKLRARLAKEGRDAGRTMDDAALDRFLAHYQRLTEWIAHDLANNADVAVRLDAHRWPVETRGL</sequence>
<organism evidence="1 2">
    <name type="scientific">Caulobacter vibrioides</name>
    <name type="common">Caulobacter crescentus</name>
    <dbReference type="NCBI Taxonomy" id="155892"/>
    <lineage>
        <taxon>Bacteria</taxon>
        <taxon>Pseudomonadati</taxon>
        <taxon>Pseudomonadota</taxon>
        <taxon>Alphaproteobacteria</taxon>
        <taxon>Caulobacterales</taxon>
        <taxon>Caulobacteraceae</taxon>
        <taxon>Caulobacter</taxon>
    </lineage>
</organism>
<gene>
    <name evidence="1" type="ORF">B7Z12_08120</name>
</gene>
<dbReference type="GO" id="GO:0016301">
    <property type="term" value="F:kinase activity"/>
    <property type="evidence" value="ECO:0007669"/>
    <property type="project" value="UniProtKB-KW"/>
</dbReference>
<comment type="caution">
    <text evidence="1">The sequence shown here is derived from an EMBL/GenBank/DDBJ whole genome shotgun (WGS) entry which is preliminary data.</text>
</comment>
<dbReference type="EMBL" id="NCDQ01000103">
    <property type="protein sequence ID" value="OYX04024.1"/>
    <property type="molecule type" value="Genomic_DNA"/>
</dbReference>
<dbReference type="AlphaFoldDB" id="A0A258D8V7"/>
<proteinExistence type="predicted"/>
<protein>
    <submittedName>
        <fullName evidence="1">Kinase</fullName>
    </submittedName>
</protein>
<evidence type="ECO:0000313" key="2">
    <source>
        <dbReference type="Proteomes" id="UP000215616"/>
    </source>
</evidence>